<dbReference type="GO" id="GO:0055085">
    <property type="term" value="P:transmembrane transport"/>
    <property type="evidence" value="ECO:0007669"/>
    <property type="project" value="InterPro"/>
</dbReference>
<reference evidence="10" key="1">
    <citation type="submission" date="2024-07" db="EMBL/GenBank/DDBJ databases">
        <authorList>
            <person name="Yu S.T."/>
        </authorList>
    </citation>
    <scope>NUCLEOTIDE SEQUENCE</scope>
    <source>
        <strain evidence="10">R08</strain>
    </source>
</reference>
<dbReference type="EMBL" id="CP163431">
    <property type="protein sequence ID" value="XDQ02409.1"/>
    <property type="molecule type" value="Genomic_DNA"/>
</dbReference>
<accession>A0AB39M982</accession>
<evidence type="ECO:0000259" key="9">
    <source>
        <dbReference type="PROSITE" id="PS50928"/>
    </source>
</evidence>
<name>A0AB39M982_9ACTN</name>
<dbReference type="RefSeq" id="WP_369188549.1">
    <property type="nucleotide sequence ID" value="NZ_CP163431.1"/>
</dbReference>
<feature type="compositionally biased region" description="Low complexity" evidence="8">
    <location>
        <begin position="8"/>
        <end position="17"/>
    </location>
</feature>
<keyword evidence="2 7" id="KW-0813">Transport</keyword>
<feature type="transmembrane region" description="Helical" evidence="7">
    <location>
        <begin position="177"/>
        <end position="200"/>
    </location>
</feature>
<dbReference type="Gene3D" id="1.10.3720.10">
    <property type="entry name" value="MetI-like"/>
    <property type="match status" value="1"/>
</dbReference>
<keyword evidence="5 7" id="KW-1133">Transmembrane helix</keyword>
<evidence type="ECO:0000256" key="7">
    <source>
        <dbReference type="RuleBase" id="RU363032"/>
    </source>
</evidence>
<protein>
    <submittedName>
        <fullName evidence="10">Carbohydrate ABC transporter permease</fullName>
    </submittedName>
</protein>
<dbReference type="SUPFAM" id="SSF161098">
    <property type="entry name" value="MetI-like"/>
    <property type="match status" value="1"/>
</dbReference>
<comment type="similarity">
    <text evidence="7">Belongs to the binding-protein-dependent transport system permease family.</text>
</comment>
<evidence type="ECO:0000313" key="10">
    <source>
        <dbReference type="EMBL" id="XDQ02409.1"/>
    </source>
</evidence>
<keyword evidence="6 7" id="KW-0472">Membrane</keyword>
<dbReference type="PANTHER" id="PTHR30193:SF41">
    <property type="entry name" value="DIACETYLCHITOBIOSE UPTAKE SYSTEM PERMEASE PROTEIN NGCF"/>
    <property type="match status" value="1"/>
</dbReference>
<evidence type="ECO:0000256" key="6">
    <source>
        <dbReference type="ARBA" id="ARBA00023136"/>
    </source>
</evidence>
<evidence type="ECO:0000256" key="8">
    <source>
        <dbReference type="SAM" id="MobiDB-lite"/>
    </source>
</evidence>
<feature type="transmembrane region" description="Helical" evidence="7">
    <location>
        <begin position="38"/>
        <end position="64"/>
    </location>
</feature>
<dbReference type="AlphaFoldDB" id="A0AB39M982"/>
<comment type="subcellular location">
    <subcellularLocation>
        <location evidence="1 7">Cell membrane</location>
        <topology evidence="1 7">Multi-pass membrane protein</topology>
    </subcellularLocation>
</comment>
<dbReference type="InterPro" id="IPR051393">
    <property type="entry name" value="ABC_transporter_permease"/>
</dbReference>
<evidence type="ECO:0000256" key="4">
    <source>
        <dbReference type="ARBA" id="ARBA00022692"/>
    </source>
</evidence>
<dbReference type="InterPro" id="IPR000515">
    <property type="entry name" value="MetI-like"/>
</dbReference>
<feature type="domain" description="ABC transmembrane type-1" evidence="9">
    <location>
        <begin position="95"/>
        <end position="304"/>
    </location>
</feature>
<evidence type="ECO:0000256" key="5">
    <source>
        <dbReference type="ARBA" id="ARBA00022989"/>
    </source>
</evidence>
<feature type="transmembrane region" description="Helical" evidence="7">
    <location>
        <begin position="94"/>
        <end position="120"/>
    </location>
</feature>
<feature type="transmembrane region" description="Helical" evidence="7">
    <location>
        <begin position="132"/>
        <end position="152"/>
    </location>
</feature>
<feature type="transmembrane region" description="Helical" evidence="7">
    <location>
        <begin position="283"/>
        <end position="304"/>
    </location>
</feature>
<evidence type="ECO:0000256" key="2">
    <source>
        <dbReference type="ARBA" id="ARBA00022448"/>
    </source>
</evidence>
<dbReference type="GO" id="GO:0005886">
    <property type="term" value="C:plasma membrane"/>
    <property type="evidence" value="ECO:0007669"/>
    <property type="project" value="UniProtKB-SubCell"/>
</dbReference>
<dbReference type="PANTHER" id="PTHR30193">
    <property type="entry name" value="ABC TRANSPORTER PERMEASE PROTEIN"/>
    <property type="match status" value="1"/>
</dbReference>
<proteinExistence type="inferred from homology"/>
<keyword evidence="3" id="KW-1003">Cell membrane</keyword>
<organism evidence="10">
    <name type="scientific">Streptomyces sp. R08</name>
    <dbReference type="NCBI Taxonomy" id="3238624"/>
    <lineage>
        <taxon>Bacteria</taxon>
        <taxon>Bacillati</taxon>
        <taxon>Actinomycetota</taxon>
        <taxon>Actinomycetes</taxon>
        <taxon>Kitasatosporales</taxon>
        <taxon>Streptomycetaceae</taxon>
        <taxon>Streptomyces</taxon>
    </lineage>
</organism>
<sequence>MQASSTEAAPAAPVVVAPRPPSHSGWSRAKRRESAVDIVMMAPPLLLVVGLVVVPIGIAVYLSFTDWNGFTTPPHPVGFRNYVRLTEDSAVRHAAFVTLLITLVGTVVCNVLGLGVALLLNRNSRLNAILRVLVFYPYVVGPVILGFLWSSILGTDGAVNAVVGAKHSLPFLSDPTWAVATVICVIVWSSFGVNVVLYLAGLQTVPDSIIEAAKIDGASPWQTFWRVKLPMLAPTVTVNVVLVVIGLLRVYELILALTAGGPAGETQSFVYNILTSSFDNTQLGYGAAQSVVLMIVIIVVTVGITSARRRSEQAVSA</sequence>
<feature type="region of interest" description="Disordered" evidence="8">
    <location>
        <begin position="1"/>
        <end position="28"/>
    </location>
</feature>
<dbReference type="PROSITE" id="PS50928">
    <property type="entry name" value="ABC_TM1"/>
    <property type="match status" value="1"/>
</dbReference>
<dbReference type="InterPro" id="IPR035906">
    <property type="entry name" value="MetI-like_sf"/>
</dbReference>
<evidence type="ECO:0000256" key="1">
    <source>
        <dbReference type="ARBA" id="ARBA00004651"/>
    </source>
</evidence>
<keyword evidence="4 7" id="KW-0812">Transmembrane</keyword>
<gene>
    <name evidence="10" type="ORF">AB5J58_20325</name>
</gene>
<feature type="transmembrane region" description="Helical" evidence="7">
    <location>
        <begin position="231"/>
        <end position="251"/>
    </location>
</feature>
<dbReference type="CDD" id="cd06261">
    <property type="entry name" value="TM_PBP2"/>
    <property type="match status" value="1"/>
</dbReference>
<dbReference type="Pfam" id="PF00528">
    <property type="entry name" value="BPD_transp_1"/>
    <property type="match status" value="1"/>
</dbReference>
<evidence type="ECO:0000256" key="3">
    <source>
        <dbReference type="ARBA" id="ARBA00022475"/>
    </source>
</evidence>